<dbReference type="GO" id="GO:0004748">
    <property type="term" value="F:ribonucleoside-diphosphate reductase activity, thioredoxin disulfide as acceptor"/>
    <property type="evidence" value="ECO:0007669"/>
    <property type="project" value="UniProtKB-EC"/>
</dbReference>
<dbReference type="Gene3D" id="1.10.620.20">
    <property type="entry name" value="Ribonucleotide Reductase, subunit A"/>
    <property type="match status" value="1"/>
</dbReference>
<reference evidence="3" key="1">
    <citation type="journal article" date="2015" name="PLoS ONE">
        <title>Investigation of a Large Collection of Pseudomonas aeruginosa Bacteriophages Collected from a Single Environmental Source in Abidjan, Cote d'Ivoire.</title>
        <authorList>
            <person name="Essoh C."/>
            <person name="Latino L."/>
            <person name="Midoux C."/>
            <person name="Blouin Y."/>
            <person name="Loukou G."/>
            <person name="Nguetta S.P."/>
            <person name="Lathro S."/>
            <person name="Cablanmian A."/>
            <person name="Kouassi A.K."/>
            <person name="Vergnaud G."/>
            <person name="Pourcel C."/>
        </authorList>
    </citation>
    <scope>NUCLEOTIDE SEQUENCE [LARGE SCALE GENOMIC DNA]</scope>
</reference>
<dbReference type="Pfam" id="PF00268">
    <property type="entry name" value="Ribonuc_red_sm"/>
    <property type="match status" value="1"/>
</dbReference>
<dbReference type="InterPro" id="IPR000358">
    <property type="entry name" value="RNR_small_fam"/>
</dbReference>
<dbReference type="InterPro" id="IPR009078">
    <property type="entry name" value="Ferritin-like_SF"/>
</dbReference>
<gene>
    <name evidence="2" type="primary">ORF116</name>
</gene>
<sequence>MSVFVESTSYRPFVYPWAVEAARVHAIDMHWDVHQADLTDDKQQYFSTSGLGTNQVPHENHKWLLDKTLSMFTEMDRTVGEGYTKLLPYIKNNEIRNWLITAASREVVHQRAYALAAEEFGFTDGDWKAFASYKEMRDKLEVMGENRIDTSWSEPLQAACILAQLLTGEGVGLFGAFTVLLNMKRCGKLIGFNDINQWSLADETDHVEKNIRVLKAMRKDLTPEENAILDQEIRYLIEDYREAEVKYLVLAFEKGPQHDLTFEQTVEYIDYLCRLRLFECELLKEHQVGENPLPWMEWMINAARHDNFFEKKVTDYSHSKLSGDVDYSKYNFMLTSRSG</sequence>
<dbReference type="EC" id="1.17.4.1" evidence="1"/>
<organism evidence="2 3">
    <name type="scientific">Pseudomonas phage vB_PaeM_PAO1_Ab17</name>
    <dbReference type="NCBI Taxonomy" id="1548904"/>
    <lineage>
        <taxon>Viruses</taxon>
        <taxon>Duplodnaviria</taxon>
        <taxon>Heunggongvirae</taxon>
        <taxon>Uroviricota</taxon>
        <taxon>Caudoviricetes</taxon>
        <taxon>Vandenendeviridae</taxon>
        <taxon>Nankokuvirus</taxon>
        <taxon>Nankokuvirus Ab03</taxon>
    </lineage>
</organism>
<name>A0A0A1IV31_9CAUD</name>
<dbReference type="Proteomes" id="UP000030225">
    <property type="component" value="Segment"/>
</dbReference>
<accession>A0A0A1IV31</accession>
<evidence type="ECO:0000313" key="2">
    <source>
        <dbReference type="EMBL" id="CEF89606.1"/>
    </source>
</evidence>
<proteinExistence type="predicted"/>
<dbReference type="EMBL" id="LN610576">
    <property type="protein sequence ID" value="CEF89606.1"/>
    <property type="molecule type" value="Genomic_DNA"/>
</dbReference>
<dbReference type="UniPathway" id="UPA00326"/>
<dbReference type="GO" id="GO:0009263">
    <property type="term" value="P:deoxyribonucleotide biosynthetic process"/>
    <property type="evidence" value="ECO:0007669"/>
    <property type="project" value="InterPro"/>
</dbReference>
<protein>
    <recommendedName>
        <fullName evidence="1">ribonucleoside-diphosphate reductase</fullName>
        <ecNumber evidence="1">1.17.4.1</ecNumber>
    </recommendedName>
</protein>
<dbReference type="PANTHER" id="PTHR23409">
    <property type="entry name" value="RIBONUCLEOSIDE-DIPHOSPHATE REDUCTASE SMALL CHAIN"/>
    <property type="match status" value="1"/>
</dbReference>
<dbReference type="SUPFAM" id="SSF47240">
    <property type="entry name" value="Ferritin-like"/>
    <property type="match status" value="1"/>
</dbReference>
<dbReference type="PANTHER" id="PTHR23409:SF18">
    <property type="entry name" value="RIBONUCLEOSIDE-DIPHOSPHATE REDUCTASE SUBUNIT M2"/>
    <property type="match status" value="1"/>
</dbReference>
<evidence type="ECO:0000313" key="3">
    <source>
        <dbReference type="Proteomes" id="UP000030225"/>
    </source>
</evidence>
<dbReference type="InterPro" id="IPR012348">
    <property type="entry name" value="RNR-like"/>
</dbReference>
<evidence type="ECO:0000256" key="1">
    <source>
        <dbReference type="ARBA" id="ARBA00012274"/>
    </source>
</evidence>